<dbReference type="RefSeq" id="WP_125043614.1">
    <property type="nucleotide sequence ID" value="NZ_BHZC01000001.1"/>
</dbReference>
<proteinExistence type="predicted"/>
<dbReference type="PANTHER" id="PTHR43767:SF7">
    <property type="entry name" value="MEDIUM_LONG-CHAIN-FATTY-ACID--COA LIGASE FADD8"/>
    <property type="match status" value="1"/>
</dbReference>
<dbReference type="InterPro" id="IPR042099">
    <property type="entry name" value="ANL_N_sf"/>
</dbReference>
<dbReference type="SUPFAM" id="SSF56801">
    <property type="entry name" value="Acetyl-CoA synthetase-like"/>
    <property type="match status" value="1"/>
</dbReference>
<dbReference type="InterPro" id="IPR045851">
    <property type="entry name" value="AMP-bd_C_sf"/>
</dbReference>
<dbReference type="InterPro" id="IPR025110">
    <property type="entry name" value="AMP-bd_C"/>
</dbReference>
<dbReference type="OrthoDB" id="9803968at2"/>
<gene>
    <name evidence="3" type="ORF">OEIGOIKO_00793</name>
</gene>
<keyword evidence="3" id="KW-0436">Ligase</keyword>
<feature type="domain" description="AMP-dependent synthetase/ligase" evidence="1">
    <location>
        <begin position="32"/>
        <end position="385"/>
    </location>
</feature>
<comment type="caution">
    <text evidence="3">The sequence shown here is derived from an EMBL/GenBank/DDBJ whole genome shotgun (WGS) entry which is preliminary data.</text>
</comment>
<sequence>MTTESIESFAAEVNSPANDFCSYVESVLAVLAETPDRPVVTTADGQEVTAGEFRDSVYRIARELAGWGVGRGSTVSLLSGNRPEALTARYAANLLGARAVFLYQGMAPETLAHIAESVDTALLLIDPDLPDAAESLPARARPPYVLSFGPGPHGQDLLARAARHEPVPVRSAARPEDDWCIRHTGGTTGVPKGVRMPHGPYRDMLAFGSVGAGEPPRFLACTTLAHVAGNIADATLLAGGSVVLQHSFDPGEVLAAVERERITHLWLLPPLIYRLLDHPGLAGTDLSSIQRITYGGCAASPTRLRQAHETFGPVLFGGYGQSEAGHVTVIGPDEHRDLPPEGQATVGRVIPGVEVALHDERGAPVPVGAVGEIRVRSGQAMTGYWKQPGLTAEVLRDGWVHTGDLGYLDDQGYLYIVDRLKDMIIVVGGHVYTGELEDLLLTHPAVAHCAAFGVRRADAGEEVHVAVVPAPDRPLDLDLDRLRDFVTRHKGAMYAPTGLHLVTEIPLTPVGKPDKKRIRAVLGA</sequence>
<dbReference type="Pfam" id="PF13193">
    <property type="entry name" value="AMP-binding_C"/>
    <property type="match status" value="1"/>
</dbReference>
<dbReference type="Proteomes" id="UP000287830">
    <property type="component" value="Unassembled WGS sequence"/>
</dbReference>
<feature type="domain" description="AMP-binding enzyme C-terminal" evidence="2">
    <location>
        <begin position="435"/>
        <end position="512"/>
    </location>
</feature>
<protein>
    <submittedName>
        <fullName evidence="3">Fatty acid CoA ligase</fullName>
    </submittedName>
</protein>
<dbReference type="InterPro" id="IPR000873">
    <property type="entry name" value="AMP-dep_synth/lig_dom"/>
</dbReference>
<dbReference type="InterPro" id="IPR020845">
    <property type="entry name" value="AMP-binding_CS"/>
</dbReference>
<name>A0A7U9KPI6_9ACTN</name>
<organism evidence="3 4">
    <name type="scientific">Streptomyces chrestomyceticus JCM 4735</name>
    <dbReference type="NCBI Taxonomy" id="1306181"/>
    <lineage>
        <taxon>Bacteria</taxon>
        <taxon>Bacillati</taxon>
        <taxon>Actinomycetota</taxon>
        <taxon>Actinomycetes</taxon>
        <taxon>Kitasatosporales</taxon>
        <taxon>Streptomycetaceae</taxon>
        <taxon>Streptomyces</taxon>
    </lineage>
</organism>
<dbReference type="GO" id="GO:0016877">
    <property type="term" value="F:ligase activity, forming carbon-sulfur bonds"/>
    <property type="evidence" value="ECO:0007669"/>
    <property type="project" value="UniProtKB-ARBA"/>
</dbReference>
<dbReference type="PROSITE" id="PS00455">
    <property type="entry name" value="AMP_BINDING"/>
    <property type="match status" value="1"/>
</dbReference>
<dbReference type="EMBL" id="BHZC01000001">
    <property type="protein sequence ID" value="GCD33074.1"/>
    <property type="molecule type" value="Genomic_DNA"/>
</dbReference>
<accession>A0A7U9KPI6</accession>
<evidence type="ECO:0000313" key="3">
    <source>
        <dbReference type="EMBL" id="GCD33074.1"/>
    </source>
</evidence>
<evidence type="ECO:0000259" key="1">
    <source>
        <dbReference type="Pfam" id="PF00501"/>
    </source>
</evidence>
<dbReference type="PANTHER" id="PTHR43767">
    <property type="entry name" value="LONG-CHAIN-FATTY-ACID--COA LIGASE"/>
    <property type="match status" value="1"/>
</dbReference>
<dbReference type="InterPro" id="IPR050237">
    <property type="entry name" value="ATP-dep_AMP-bd_enzyme"/>
</dbReference>
<evidence type="ECO:0000313" key="4">
    <source>
        <dbReference type="Proteomes" id="UP000287830"/>
    </source>
</evidence>
<dbReference type="Gene3D" id="3.30.300.30">
    <property type="match status" value="1"/>
</dbReference>
<reference evidence="3 4" key="1">
    <citation type="submission" date="2018-11" db="EMBL/GenBank/DDBJ databases">
        <title>Whole genome sequence of Streptomyces chrestomyceticus NBRC 13444(T).</title>
        <authorList>
            <person name="Komaki H."/>
            <person name="Tamura T."/>
        </authorList>
    </citation>
    <scope>NUCLEOTIDE SEQUENCE [LARGE SCALE GENOMIC DNA]</scope>
    <source>
        <strain evidence="3 4">NBRC 13444</strain>
    </source>
</reference>
<dbReference type="Gene3D" id="3.40.50.12780">
    <property type="entry name" value="N-terminal domain of ligase-like"/>
    <property type="match status" value="1"/>
</dbReference>
<dbReference type="Pfam" id="PF00501">
    <property type="entry name" value="AMP-binding"/>
    <property type="match status" value="1"/>
</dbReference>
<dbReference type="AlphaFoldDB" id="A0A7U9KPI6"/>
<dbReference type="GeneID" id="95619846"/>
<evidence type="ECO:0000259" key="2">
    <source>
        <dbReference type="Pfam" id="PF13193"/>
    </source>
</evidence>